<dbReference type="EMBL" id="DVFW01000021">
    <property type="protein sequence ID" value="HIQ80417.1"/>
    <property type="molecule type" value="Genomic_DNA"/>
</dbReference>
<proteinExistence type="predicted"/>
<protein>
    <submittedName>
        <fullName evidence="2">M48 family metallopeptidase</fullName>
    </submittedName>
</protein>
<feature type="domain" description="YgjP-like metallopeptidase" evidence="1">
    <location>
        <begin position="13"/>
        <end position="59"/>
    </location>
</feature>
<accession>A0A9D0ZHT4</accession>
<dbReference type="Pfam" id="PF01863">
    <property type="entry name" value="YgjP-like"/>
    <property type="match status" value="2"/>
</dbReference>
<dbReference type="CDD" id="cd07344">
    <property type="entry name" value="M48_yhfN_like"/>
    <property type="match status" value="1"/>
</dbReference>
<feature type="domain" description="YgjP-like metallopeptidase" evidence="1">
    <location>
        <begin position="70"/>
        <end position="170"/>
    </location>
</feature>
<reference evidence="2" key="2">
    <citation type="journal article" date="2021" name="PeerJ">
        <title>Extensive microbial diversity within the chicken gut microbiome revealed by metagenomics and culture.</title>
        <authorList>
            <person name="Gilroy R."/>
            <person name="Ravi A."/>
            <person name="Getino M."/>
            <person name="Pursley I."/>
            <person name="Horton D.L."/>
            <person name="Alikhan N.F."/>
            <person name="Baker D."/>
            <person name="Gharbi K."/>
            <person name="Hall N."/>
            <person name="Watson M."/>
            <person name="Adriaenssens E.M."/>
            <person name="Foster-Nyarko E."/>
            <person name="Jarju S."/>
            <person name="Secka A."/>
            <person name="Antonio M."/>
            <person name="Oren A."/>
            <person name="Chaudhuri R.R."/>
            <person name="La Ragione R."/>
            <person name="Hildebrand F."/>
            <person name="Pallen M.J."/>
        </authorList>
    </citation>
    <scope>NUCLEOTIDE SEQUENCE</scope>
    <source>
        <strain evidence="2">ChiSjej1B19-3389</strain>
    </source>
</reference>
<dbReference type="PANTHER" id="PTHR30399">
    <property type="entry name" value="UNCHARACTERIZED PROTEIN YGJP"/>
    <property type="match status" value="1"/>
</dbReference>
<gene>
    <name evidence="2" type="ORF">IAD32_03940</name>
</gene>
<dbReference type="Proteomes" id="UP000886787">
    <property type="component" value="Unassembled WGS sequence"/>
</dbReference>
<dbReference type="PANTHER" id="PTHR30399:SF1">
    <property type="entry name" value="UTP PYROPHOSPHATASE"/>
    <property type="match status" value="1"/>
</dbReference>
<dbReference type="AlphaFoldDB" id="A0A9D0ZHT4"/>
<evidence type="ECO:0000313" key="2">
    <source>
        <dbReference type="EMBL" id="HIQ80417.1"/>
    </source>
</evidence>
<dbReference type="InterPro" id="IPR053136">
    <property type="entry name" value="UTP_pyrophosphatase-like"/>
</dbReference>
<dbReference type="Gene3D" id="3.30.2010.10">
    <property type="entry name" value="Metalloproteases ('zincins'), catalytic domain"/>
    <property type="match status" value="1"/>
</dbReference>
<evidence type="ECO:0000259" key="1">
    <source>
        <dbReference type="Pfam" id="PF01863"/>
    </source>
</evidence>
<reference evidence="2" key="1">
    <citation type="submission" date="2020-10" db="EMBL/GenBank/DDBJ databases">
        <authorList>
            <person name="Gilroy R."/>
        </authorList>
    </citation>
    <scope>NUCLEOTIDE SEQUENCE</scope>
    <source>
        <strain evidence="2">ChiSjej1B19-3389</strain>
    </source>
</reference>
<dbReference type="InterPro" id="IPR002725">
    <property type="entry name" value="YgjP-like_metallopeptidase"/>
</dbReference>
<organism evidence="2 3">
    <name type="scientific">Candidatus Scatavimonas merdigallinarum</name>
    <dbReference type="NCBI Taxonomy" id="2840914"/>
    <lineage>
        <taxon>Bacteria</taxon>
        <taxon>Bacillati</taxon>
        <taxon>Bacillota</taxon>
        <taxon>Clostridia</taxon>
        <taxon>Eubacteriales</taxon>
        <taxon>Oscillospiraceae</taxon>
        <taxon>Oscillospiraceae incertae sedis</taxon>
        <taxon>Candidatus Scatavimonas</taxon>
    </lineage>
</organism>
<evidence type="ECO:0000313" key="3">
    <source>
        <dbReference type="Proteomes" id="UP000886787"/>
    </source>
</evidence>
<name>A0A9D0ZHT4_9FIRM</name>
<comment type="caution">
    <text evidence="2">The sequence shown here is derived from an EMBL/GenBank/DDBJ whole genome shotgun (WGS) entry which is preliminary data.</text>
</comment>
<sequence>MEHPYTLLRSKRKTLSLEITKDLVVLVRAPVRMPGKEIDRFVEKNGRWIEKHMEQQRRRNACMPTLAQEAQLKKRAREILPQRVAYYSRLMGLVPQGVKITSAKTRFGSCSAKNSLCFSYLLLCYPMEAVDYVVVHELAHIRFKNHKKEFYALIEACMPDYKQRRMLLKNVPIPDPKV</sequence>